<evidence type="ECO:0000256" key="5">
    <source>
        <dbReference type="ARBA" id="ARBA00023274"/>
    </source>
</evidence>
<dbReference type="InterPro" id="IPR012678">
    <property type="entry name" value="Ribosomal_uL23/eL15/eS24_sf"/>
</dbReference>
<evidence type="ECO:0000256" key="4">
    <source>
        <dbReference type="ARBA" id="ARBA00022980"/>
    </source>
</evidence>
<dbReference type="InterPro" id="IPR012677">
    <property type="entry name" value="Nucleotide-bd_a/b_plait_sf"/>
</dbReference>
<gene>
    <name evidence="9" type="ORF">C922_00025</name>
</gene>
<dbReference type="FunFam" id="3.30.70.330:FF:000532">
    <property type="entry name" value="50S ribosomal protein L23"/>
    <property type="match status" value="1"/>
</dbReference>
<organism evidence="9 10">
    <name type="scientific">Plasmodium inui San Antonio 1</name>
    <dbReference type="NCBI Taxonomy" id="1237626"/>
    <lineage>
        <taxon>Eukaryota</taxon>
        <taxon>Sar</taxon>
        <taxon>Alveolata</taxon>
        <taxon>Apicomplexa</taxon>
        <taxon>Aconoidasida</taxon>
        <taxon>Haemosporida</taxon>
        <taxon>Plasmodiidae</taxon>
        <taxon>Plasmodium</taxon>
        <taxon>Plasmodium (Plasmodium)</taxon>
    </lineage>
</organism>
<proteinExistence type="inferred from homology"/>
<dbReference type="NCBIfam" id="NF011118">
    <property type="entry name" value="PRK14548.1"/>
    <property type="match status" value="1"/>
</dbReference>
<dbReference type="GO" id="GO:0006412">
    <property type="term" value="P:translation"/>
    <property type="evidence" value="ECO:0007669"/>
    <property type="project" value="InterPro"/>
</dbReference>
<feature type="compositionally biased region" description="Basic and acidic residues" evidence="7">
    <location>
        <begin position="25"/>
        <end position="35"/>
    </location>
</feature>
<dbReference type="HAMAP" id="MF_01369_A">
    <property type="entry name" value="Ribosomal_uL23_A"/>
    <property type="match status" value="1"/>
</dbReference>
<dbReference type="InterPro" id="IPR005633">
    <property type="entry name" value="Ribosomal_uL23_N"/>
</dbReference>
<keyword evidence="5 6" id="KW-0687">Ribonucleoprotein</keyword>
<comment type="similarity">
    <text evidence="1 6">Belongs to the universal ribosomal protein uL23 family.</text>
</comment>
<sequence>MVEGTNDKSKKKRSGSVEWSNWETTLDKKKQDSKNKKNAKNVKGNPKAAAGGNDKMAKKKGTAKEKKELYKGKVKKTLGKHVGGKNQQVKKGAAEESKKKKKKMITSIRFKRPKTLKLPKNPKCPKIIKSCYKKTLDKYGILKYPLTSEKAMKKIEEINTLVFICDKRADKKKIKKSVRNLFGINCEKVNVLNRLNGDKKAYVRLSKDHDALEVANKIGIL</sequence>
<dbReference type="GO" id="GO:0003735">
    <property type="term" value="F:structural constituent of ribosome"/>
    <property type="evidence" value="ECO:0007669"/>
    <property type="project" value="InterPro"/>
</dbReference>
<evidence type="ECO:0000313" key="10">
    <source>
        <dbReference type="Proteomes" id="UP000030640"/>
    </source>
</evidence>
<reference evidence="9 10" key="1">
    <citation type="submission" date="2013-02" db="EMBL/GenBank/DDBJ databases">
        <title>The Genome Sequence of Plasmodium inui San Antonio 1.</title>
        <authorList>
            <consortium name="The Broad Institute Genome Sequencing Platform"/>
            <consortium name="The Broad Institute Genome Sequencing Center for Infectious Disease"/>
            <person name="Neafsey D."/>
            <person name="Cheeseman I."/>
            <person name="Volkman S."/>
            <person name="Adams J."/>
            <person name="Walker B."/>
            <person name="Young S.K."/>
            <person name="Zeng Q."/>
            <person name="Gargeya S."/>
            <person name="Fitzgerald M."/>
            <person name="Haas B."/>
            <person name="Abouelleil A."/>
            <person name="Alvarado L."/>
            <person name="Arachchi H.M."/>
            <person name="Berlin A.M."/>
            <person name="Chapman S.B."/>
            <person name="Dewar J."/>
            <person name="Goldberg J."/>
            <person name="Griggs A."/>
            <person name="Gujja S."/>
            <person name="Hansen M."/>
            <person name="Howarth C."/>
            <person name="Imamovic A."/>
            <person name="Larimer J."/>
            <person name="McCowan C."/>
            <person name="Murphy C."/>
            <person name="Neiman D."/>
            <person name="Pearson M."/>
            <person name="Priest M."/>
            <person name="Roberts A."/>
            <person name="Saif S."/>
            <person name="Shea T."/>
            <person name="Sisk P."/>
            <person name="Sykes S."/>
            <person name="Wortman J."/>
            <person name="Nusbaum C."/>
            <person name="Birren B."/>
        </authorList>
    </citation>
    <scope>NUCLEOTIDE SEQUENCE [LARGE SCALE GENOMIC DNA]</scope>
    <source>
        <strain evidence="9 10">San Antonio 1</strain>
    </source>
</reference>
<protein>
    <submittedName>
        <fullName evidence="9">50S ribosomal protein L23Ae</fullName>
    </submittedName>
</protein>
<dbReference type="Gene3D" id="3.30.70.330">
    <property type="match status" value="1"/>
</dbReference>
<keyword evidence="3" id="KW-0694">RNA-binding</keyword>
<feature type="compositionally biased region" description="Basic residues" evidence="7">
    <location>
        <begin position="72"/>
        <end position="83"/>
    </location>
</feature>
<dbReference type="PANTHER" id="PTHR11620">
    <property type="entry name" value="60S RIBOSOMAL PROTEIN L23A"/>
    <property type="match status" value="1"/>
</dbReference>
<dbReference type="EMBL" id="KI965460">
    <property type="protein sequence ID" value="EUD69162.1"/>
    <property type="molecule type" value="Genomic_DNA"/>
</dbReference>
<keyword evidence="10" id="KW-1185">Reference proteome</keyword>
<dbReference type="GeneID" id="20035299"/>
<dbReference type="Proteomes" id="UP000030640">
    <property type="component" value="Unassembled WGS sequence"/>
</dbReference>
<evidence type="ECO:0000313" key="9">
    <source>
        <dbReference type="EMBL" id="EUD69162.1"/>
    </source>
</evidence>
<dbReference type="SUPFAM" id="SSF54189">
    <property type="entry name" value="Ribosomal proteins S24e, L23 and L15e"/>
    <property type="match status" value="1"/>
</dbReference>
<evidence type="ECO:0000259" key="8">
    <source>
        <dbReference type="Pfam" id="PF03939"/>
    </source>
</evidence>
<feature type="compositionally biased region" description="Basic and acidic residues" evidence="7">
    <location>
        <begin position="62"/>
        <end position="71"/>
    </location>
</feature>
<dbReference type="GO" id="GO:0005840">
    <property type="term" value="C:ribosome"/>
    <property type="evidence" value="ECO:0007669"/>
    <property type="project" value="UniProtKB-KW"/>
</dbReference>
<feature type="region of interest" description="Disordered" evidence="7">
    <location>
        <begin position="1"/>
        <end position="104"/>
    </location>
</feature>
<evidence type="ECO:0000256" key="6">
    <source>
        <dbReference type="RuleBase" id="RU003934"/>
    </source>
</evidence>
<feature type="domain" description="Large ribosomal subunit protein uL23 N-terminal" evidence="8">
    <location>
        <begin position="87"/>
        <end position="126"/>
    </location>
</feature>
<dbReference type="InterPro" id="IPR013025">
    <property type="entry name" value="Ribosomal_uL23-like"/>
</dbReference>
<dbReference type="VEuPathDB" id="PlasmoDB:C922_00025"/>
<dbReference type="RefSeq" id="XP_008813864.1">
    <property type="nucleotide sequence ID" value="XM_008815642.1"/>
</dbReference>
<dbReference type="Pfam" id="PF03939">
    <property type="entry name" value="Ribosomal_L23eN"/>
    <property type="match status" value="1"/>
</dbReference>
<dbReference type="InterPro" id="IPR001014">
    <property type="entry name" value="Ribosomal_uL23_CS"/>
</dbReference>
<dbReference type="Pfam" id="PF00276">
    <property type="entry name" value="Ribosomal_L23"/>
    <property type="match status" value="1"/>
</dbReference>
<dbReference type="GO" id="GO:0019843">
    <property type="term" value="F:rRNA binding"/>
    <property type="evidence" value="ECO:0007669"/>
    <property type="project" value="UniProtKB-KW"/>
</dbReference>
<evidence type="ECO:0000256" key="3">
    <source>
        <dbReference type="ARBA" id="ARBA00022884"/>
    </source>
</evidence>
<dbReference type="AlphaFoldDB" id="W7A7L6"/>
<accession>W7A7L6</accession>
<dbReference type="OrthoDB" id="1267328at2759"/>
<evidence type="ECO:0000256" key="1">
    <source>
        <dbReference type="ARBA" id="ARBA00006700"/>
    </source>
</evidence>
<evidence type="ECO:0000256" key="7">
    <source>
        <dbReference type="SAM" id="MobiDB-lite"/>
    </source>
</evidence>
<name>W7A7L6_9APIC</name>
<dbReference type="PROSITE" id="PS00050">
    <property type="entry name" value="RIBOSOMAL_L23"/>
    <property type="match status" value="1"/>
</dbReference>
<keyword evidence="2" id="KW-0699">rRNA-binding</keyword>
<dbReference type="GO" id="GO:1990904">
    <property type="term" value="C:ribonucleoprotein complex"/>
    <property type="evidence" value="ECO:0007669"/>
    <property type="project" value="UniProtKB-KW"/>
</dbReference>
<feature type="compositionally biased region" description="Low complexity" evidence="7">
    <location>
        <begin position="41"/>
        <end position="54"/>
    </location>
</feature>
<evidence type="ECO:0000256" key="2">
    <source>
        <dbReference type="ARBA" id="ARBA00022730"/>
    </source>
</evidence>
<keyword evidence="4 6" id="KW-0689">Ribosomal protein</keyword>